<dbReference type="Proteomes" id="UP000051913">
    <property type="component" value="Unassembled WGS sequence"/>
</dbReference>
<dbReference type="PIRSF" id="PIRSF033328">
    <property type="entry name" value="Phest_Mll4975"/>
    <property type="match status" value="1"/>
</dbReference>
<dbReference type="EMBL" id="LLXX01000101">
    <property type="protein sequence ID" value="KRR06943.1"/>
    <property type="molecule type" value="Genomic_DNA"/>
</dbReference>
<reference evidence="1 2" key="1">
    <citation type="submission" date="2014-03" db="EMBL/GenBank/DDBJ databases">
        <title>Bradyrhizobium valentinum sp. nov., isolated from effective nodules of Lupinus mariae-josephae, a lupine endemic of basic-lime soils in Eastern Spain.</title>
        <authorList>
            <person name="Duran D."/>
            <person name="Rey L."/>
            <person name="Navarro A."/>
            <person name="Busquets A."/>
            <person name="Imperial J."/>
            <person name="Ruiz-Argueso T."/>
        </authorList>
    </citation>
    <scope>NUCLEOTIDE SEQUENCE [LARGE SCALE GENOMIC DNA]</scope>
    <source>
        <strain evidence="1 2">LmjM3</strain>
    </source>
</reference>
<dbReference type="OrthoDB" id="4954742at2"/>
<gene>
    <name evidence="1" type="ORF">CP49_02305</name>
</gene>
<keyword evidence="2" id="KW-1185">Reference proteome</keyword>
<evidence type="ECO:0000313" key="1">
    <source>
        <dbReference type="EMBL" id="KRR06943.1"/>
    </source>
</evidence>
<dbReference type="STRING" id="1518501.CQ10_03945"/>
<dbReference type="InterPro" id="IPR009389">
    <property type="entry name" value="DUF1045"/>
</dbReference>
<protein>
    <submittedName>
        <fullName evidence="1">Phosphonate metabolism protein</fullName>
    </submittedName>
</protein>
<name>A0A0R3KU62_9BRAD</name>
<dbReference type="SUPFAM" id="SSF55144">
    <property type="entry name" value="LigT-like"/>
    <property type="match status" value="1"/>
</dbReference>
<dbReference type="NCBIfam" id="TIGR03223">
    <property type="entry name" value="Phn_opern_protn"/>
    <property type="match status" value="1"/>
</dbReference>
<dbReference type="InterPro" id="IPR009097">
    <property type="entry name" value="Cyclic_Pdiesterase"/>
</dbReference>
<comment type="caution">
    <text evidence="1">The sequence shown here is derived from an EMBL/GenBank/DDBJ whole genome shotgun (WGS) entry which is preliminary data.</text>
</comment>
<dbReference type="RefSeq" id="WP_057851208.1">
    <property type="nucleotide sequence ID" value="NZ_LLXX01000101.1"/>
</dbReference>
<dbReference type="Gene3D" id="3.90.1140.10">
    <property type="entry name" value="Cyclic phosphodiesterase"/>
    <property type="match status" value="1"/>
</dbReference>
<evidence type="ECO:0000313" key="2">
    <source>
        <dbReference type="Proteomes" id="UP000051913"/>
    </source>
</evidence>
<proteinExistence type="predicted"/>
<dbReference type="Pfam" id="PF06299">
    <property type="entry name" value="DUF1045"/>
    <property type="match status" value="1"/>
</dbReference>
<organism evidence="1 2">
    <name type="scientific">Bradyrhizobium valentinum</name>
    <dbReference type="NCBI Taxonomy" id="1518501"/>
    <lineage>
        <taxon>Bacteria</taxon>
        <taxon>Pseudomonadati</taxon>
        <taxon>Pseudomonadota</taxon>
        <taxon>Alphaproteobacteria</taxon>
        <taxon>Hyphomicrobiales</taxon>
        <taxon>Nitrobacteraceae</taxon>
        <taxon>Bradyrhizobium</taxon>
    </lineage>
</organism>
<sequence length="232" mass="25858">MANYPRYAIYYTSAQGSALDRFGASLLGYDAYGGDELPFPDGVMQTVPDWRDLTHDPRKYGFHATLKAPMALADGKPEAQLAAASELFADLVRPVPVIRPVVDSISGFIAVIPAEPSAELELLAADATKAFDSFRAPLSPEDRARRNPAALTPRQRDYLERWGYPYVFEEFRFHMTLTGRLPAERREQVVAMLRSRFSATGIGPLAIDAIALCRQENPNSRFRVIGRWPLRG</sequence>
<accession>A0A0R3KU62</accession>
<dbReference type="AlphaFoldDB" id="A0A0R3KU62"/>